<keyword evidence="3" id="KW-1185">Reference proteome</keyword>
<dbReference type="InterPro" id="IPR008737">
    <property type="entry name" value="DUF1758"/>
</dbReference>
<dbReference type="Proteomes" id="UP000507470">
    <property type="component" value="Unassembled WGS sequence"/>
</dbReference>
<dbReference type="EMBL" id="CACVKT020003068">
    <property type="protein sequence ID" value="CAC5381518.1"/>
    <property type="molecule type" value="Genomic_DNA"/>
</dbReference>
<sequence length="250" mass="27892">MYELDCKLRHIRKFIKSIETNTRTSHDNVDHSTSRLNANAYYFTPEARVDLNTCATDSINQQYSNHASAVHTNPPENIMVSPNGCKKCNGMHHTSICKRKEVITDTSQEPKIQQSAINVIETTDKTSVMYSSQQSNDILLKTATAPVIFDEGAQRSFITQKLANKQEIKPTGKVSIYLSALGNLSQNVCNLDTVTIQLQTNTGEKVCINTFIVPQIAVPIQNKISHTTRSLPNLRRLKLAHSAIVSKSTY</sequence>
<feature type="domain" description="DUF1758" evidence="1">
    <location>
        <begin position="144"/>
        <end position="210"/>
    </location>
</feature>
<accession>A0A6J8BC67</accession>
<organism evidence="2 3">
    <name type="scientific">Mytilus coruscus</name>
    <name type="common">Sea mussel</name>
    <dbReference type="NCBI Taxonomy" id="42192"/>
    <lineage>
        <taxon>Eukaryota</taxon>
        <taxon>Metazoa</taxon>
        <taxon>Spiralia</taxon>
        <taxon>Lophotrochozoa</taxon>
        <taxon>Mollusca</taxon>
        <taxon>Bivalvia</taxon>
        <taxon>Autobranchia</taxon>
        <taxon>Pteriomorphia</taxon>
        <taxon>Mytilida</taxon>
        <taxon>Mytiloidea</taxon>
        <taxon>Mytilidae</taxon>
        <taxon>Mytilinae</taxon>
        <taxon>Mytilus</taxon>
    </lineage>
</organism>
<reference evidence="2 3" key="1">
    <citation type="submission" date="2020-06" db="EMBL/GenBank/DDBJ databases">
        <authorList>
            <person name="Li R."/>
            <person name="Bekaert M."/>
        </authorList>
    </citation>
    <scope>NUCLEOTIDE SEQUENCE [LARGE SCALE GENOMIC DNA]</scope>
    <source>
        <strain evidence="3">wild</strain>
    </source>
</reference>
<evidence type="ECO:0000313" key="2">
    <source>
        <dbReference type="EMBL" id="CAC5381518.1"/>
    </source>
</evidence>
<evidence type="ECO:0000259" key="1">
    <source>
        <dbReference type="Pfam" id="PF05585"/>
    </source>
</evidence>
<dbReference type="OrthoDB" id="5967017at2759"/>
<protein>
    <recommendedName>
        <fullName evidence="1">DUF1758 domain-containing protein</fullName>
    </recommendedName>
</protein>
<evidence type="ECO:0000313" key="3">
    <source>
        <dbReference type="Proteomes" id="UP000507470"/>
    </source>
</evidence>
<proteinExistence type="predicted"/>
<dbReference type="Pfam" id="PF05585">
    <property type="entry name" value="DUF1758"/>
    <property type="match status" value="1"/>
</dbReference>
<gene>
    <name evidence="2" type="ORF">MCOR_17374</name>
</gene>
<name>A0A6J8BC67_MYTCO</name>
<dbReference type="AlphaFoldDB" id="A0A6J8BC67"/>